<evidence type="ECO:0008006" key="3">
    <source>
        <dbReference type="Google" id="ProtNLM"/>
    </source>
</evidence>
<reference evidence="1 2" key="1">
    <citation type="submission" date="2023-08" db="EMBL/GenBank/DDBJ databases">
        <title>Implementing the SeqCode for naming new Mesorhizobium species isolated from Vachellia karroo root nodules.</title>
        <authorList>
            <person name="Van Lill M."/>
        </authorList>
    </citation>
    <scope>NUCLEOTIDE SEQUENCE [LARGE SCALE GENOMIC DNA]</scope>
    <source>
        <strain evidence="1 2">VK2B</strain>
    </source>
</reference>
<sequence>MKLAFTYTEHHSAGHEWERRDLYEWLTDVFEAPGVPVKRGTTGLIKEHVTTEFLNEGWAMEARLDQEANLRVTAMKDDVAFQLQTGNMSRAPYDLLKMQYLCTSGKINAAAIALPTVKAAKMMGDNIANAERVIRELQLFEKVVTVPVLVVAFD</sequence>
<dbReference type="InterPro" id="IPR011335">
    <property type="entry name" value="Restrct_endonuc-II-like"/>
</dbReference>
<comment type="caution">
    <text evidence="1">The sequence shown here is derived from an EMBL/GenBank/DDBJ whole genome shotgun (WGS) entry which is preliminary data.</text>
</comment>
<dbReference type="Gene3D" id="3.40.91.20">
    <property type="match status" value="1"/>
</dbReference>
<gene>
    <name evidence="1" type="ORF">RFM52_01250</name>
</gene>
<evidence type="ECO:0000313" key="1">
    <source>
        <dbReference type="EMBL" id="MDX8483804.1"/>
    </source>
</evidence>
<organism evidence="1 2">
    <name type="scientific">Mesorhizobium humile</name>
    <dbReference type="NCBI Taxonomy" id="3072313"/>
    <lineage>
        <taxon>Bacteria</taxon>
        <taxon>Pseudomonadati</taxon>
        <taxon>Pseudomonadota</taxon>
        <taxon>Alphaproteobacteria</taxon>
        <taxon>Hyphomicrobiales</taxon>
        <taxon>Phyllobacteriaceae</taxon>
        <taxon>Mesorhizobium</taxon>
    </lineage>
</organism>
<accession>A0ABU4YD08</accession>
<dbReference type="InterPro" id="IPR015278">
    <property type="entry name" value="BglII-like"/>
</dbReference>
<proteinExistence type="predicted"/>
<protein>
    <recommendedName>
        <fullName evidence="3">Restriction endonuclease</fullName>
    </recommendedName>
</protein>
<keyword evidence="2" id="KW-1185">Reference proteome</keyword>
<dbReference type="EMBL" id="JAVIIV010000001">
    <property type="protein sequence ID" value="MDX8483804.1"/>
    <property type="molecule type" value="Genomic_DNA"/>
</dbReference>
<evidence type="ECO:0000313" key="2">
    <source>
        <dbReference type="Proteomes" id="UP001280156"/>
    </source>
</evidence>
<dbReference type="Pfam" id="PF09195">
    <property type="entry name" value="Endonuc-BglII"/>
    <property type="match status" value="1"/>
</dbReference>
<dbReference type="InterPro" id="IPR011338">
    <property type="entry name" value="BamHI/BglII/BstY"/>
</dbReference>
<dbReference type="Proteomes" id="UP001280156">
    <property type="component" value="Unassembled WGS sequence"/>
</dbReference>
<dbReference type="SUPFAM" id="SSF52980">
    <property type="entry name" value="Restriction endonuclease-like"/>
    <property type="match status" value="1"/>
</dbReference>
<dbReference type="RefSeq" id="WP_320294041.1">
    <property type="nucleotide sequence ID" value="NZ_JAVIIU010000002.1"/>
</dbReference>
<name>A0ABU4YD08_9HYPH</name>